<gene>
    <name evidence="1" type="ORF">J572_2851</name>
</gene>
<dbReference type="EMBL" id="JMOA01000041">
    <property type="protein sequence ID" value="KCY00614.1"/>
    <property type="molecule type" value="Genomic_DNA"/>
</dbReference>
<proteinExistence type="predicted"/>
<dbReference type="Proteomes" id="UP000027309">
    <property type="component" value="Unassembled WGS sequence"/>
</dbReference>
<keyword evidence="1" id="KW-0378">Hydrolase</keyword>
<sequence length="46" mass="4820">MTVKNFFDAARVIAGGKLTQAQVDDLNKVVEKLAPGGKTTSDDGVN</sequence>
<dbReference type="EC" id="3.2.1.17" evidence="1"/>
<evidence type="ECO:0000313" key="2">
    <source>
        <dbReference type="Proteomes" id="UP000027309"/>
    </source>
</evidence>
<organism evidence="1 2">
    <name type="scientific">Acinetobacter baumannii 1499986</name>
    <dbReference type="NCBI Taxonomy" id="1310673"/>
    <lineage>
        <taxon>Bacteria</taxon>
        <taxon>Pseudomonadati</taxon>
        <taxon>Pseudomonadota</taxon>
        <taxon>Gammaproteobacteria</taxon>
        <taxon>Moraxellales</taxon>
        <taxon>Moraxellaceae</taxon>
        <taxon>Acinetobacter</taxon>
        <taxon>Acinetobacter calcoaceticus/baumannii complex</taxon>
    </lineage>
</organism>
<comment type="caution">
    <text evidence="1">The sequence shown here is derived from an EMBL/GenBank/DDBJ whole genome shotgun (WGS) entry which is preliminary data.</text>
</comment>
<name>A0A836LYH9_ACIBA</name>
<reference evidence="1 2" key="1">
    <citation type="submission" date="2014-04" db="EMBL/GenBank/DDBJ databases">
        <title>Comparative genomics and transcriptomics to identify genetic mechanisms underlying the emergence of carbapenem resistant Acinetobacter baumannii (CRAb).</title>
        <authorList>
            <person name="Harris A.D."/>
            <person name="Johnson K.J."/>
            <person name="George J."/>
            <person name="Nadendla S."/>
            <person name="Daugherty S.C."/>
            <person name="Parankush S."/>
            <person name="Sadzewicz L."/>
            <person name="Tallon L."/>
            <person name="Sengamalay N."/>
            <person name="Hazen T.H."/>
            <person name="Rasko D.A."/>
        </authorList>
    </citation>
    <scope>NUCLEOTIDE SEQUENCE [LARGE SCALE GENOMIC DNA]</scope>
    <source>
        <strain evidence="1 2">1499986</strain>
    </source>
</reference>
<keyword evidence="1" id="KW-0326">Glycosidase</keyword>
<dbReference type="GO" id="GO:0003796">
    <property type="term" value="F:lysozyme activity"/>
    <property type="evidence" value="ECO:0007669"/>
    <property type="project" value="UniProtKB-EC"/>
</dbReference>
<evidence type="ECO:0000313" key="1">
    <source>
        <dbReference type="EMBL" id="KCY00614.1"/>
    </source>
</evidence>
<accession>A0A836LYH9</accession>
<protein>
    <submittedName>
        <fullName evidence="1">Lysozyme domain protein</fullName>
        <ecNumber evidence="1">3.2.1.17</ecNumber>
    </submittedName>
</protein>
<dbReference type="AlphaFoldDB" id="A0A836LYH9"/>